<dbReference type="AlphaFoldDB" id="A0A073I0U6"/>
<feature type="domain" description="Ubiquitin-like protease family profile" evidence="4">
    <location>
        <begin position="3"/>
        <end position="105"/>
    </location>
</feature>
<name>A0A073I0U6_9SPIT</name>
<evidence type="ECO:0000313" key="5">
    <source>
        <dbReference type="EMBL" id="KEJ83056.1"/>
    </source>
</evidence>
<feature type="region of interest" description="Disordered" evidence="3">
    <location>
        <begin position="245"/>
        <end position="288"/>
    </location>
</feature>
<reference evidence="6" key="1">
    <citation type="journal article" date="2014" name="Cell">
        <title>The Architecture of a Scrambled Genome Reveals Massive Levels of Genomic Rearrangement during Development.</title>
        <authorList>
            <person name="Chen X."/>
            <person name="Bracht J.R."/>
            <person name="Goldman A.D."/>
            <person name="Dolzhenko E."/>
            <person name="Clay D.M."/>
            <person name="Swart E.C."/>
            <person name="Perlman D.H."/>
            <person name="Doak T.G."/>
            <person name="Stuart A."/>
            <person name="Amemiya C.T."/>
            <person name="Sebra R.P."/>
            <person name="Landweber L.F."/>
        </authorList>
    </citation>
    <scope>NUCLEOTIDE SEQUENCE [LARGE SCALE GENOMIC DNA]</scope>
    <source>
        <strain evidence="6">JRB310</strain>
    </source>
</reference>
<dbReference type="InterPro" id="IPR003653">
    <property type="entry name" value="Peptidase_C48_C"/>
</dbReference>
<comment type="caution">
    <text evidence="5">The sequence shown here is derived from an EMBL/GenBank/DDBJ whole genome shotgun (WGS) entry which is preliminary data.</text>
</comment>
<dbReference type="Proteomes" id="UP000053232">
    <property type="component" value="Unassembled WGS sequence"/>
</dbReference>
<dbReference type="GO" id="GO:0008234">
    <property type="term" value="F:cysteine-type peptidase activity"/>
    <property type="evidence" value="ECO:0007669"/>
    <property type="project" value="InterPro"/>
</dbReference>
<evidence type="ECO:0000256" key="2">
    <source>
        <dbReference type="ARBA" id="ARBA00022801"/>
    </source>
</evidence>
<dbReference type="GO" id="GO:0006508">
    <property type="term" value="P:proteolysis"/>
    <property type="evidence" value="ECO:0007669"/>
    <property type="project" value="UniProtKB-KW"/>
</dbReference>
<organism evidence="5 6">
    <name type="scientific">Oxytricha trifallax</name>
    <dbReference type="NCBI Taxonomy" id="1172189"/>
    <lineage>
        <taxon>Eukaryota</taxon>
        <taxon>Sar</taxon>
        <taxon>Alveolata</taxon>
        <taxon>Ciliophora</taxon>
        <taxon>Intramacronucleata</taxon>
        <taxon>Spirotrichea</taxon>
        <taxon>Stichotrichia</taxon>
        <taxon>Sporadotrichida</taxon>
        <taxon>Oxytrichidae</taxon>
        <taxon>Oxytrichinae</taxon>
        <taxon>Oxytricha</taxon>
    </lineage>
</organism>
<keyword evidence="1" id="KW-0645">Protease</keyword>
<gene>
    <name evidence="5" type="ORF">OXYTRIMIC_548</name>
</gene>
<dbReference type="EMBL" id="ARYC01000876">
    <property type="protein sequence ID" value="KEJ83056.1"/>
    <property type="molecule type" value="Genomic_DNA"/>
</dbReference>
<proteinExistence type="predicted"/>
<keyword evidence="2" id="KW-0378">Hydrolase</keyword>
<dbReference type="Pfam" id="PF02902">
    <property type="entry name" value="Peptidase_C48"/>
    <property type="match status" value="1"/>
</dbReference>
<evidence type="ECO:0000259" key="4">
    <source>
        <dbReference type="Pfam" id="PF02902"/>
    </source>
</evidence>
<accession>A0A073I0U6</accession>
<keyword evidence="6" id="KW-1185">Reference proteome</keyword>
<evidence type="ECO:0000313" key="6">
    <source>
        <dbReference type="Proteomes" id="UP000053232"/>
    </source>
</evidence>
<evidence type="ECO:0000256" key="1">
    <source>
        <dbReference type="ARBA" id="ARBA00022670"/>
    </source>
</evidence>
<feature type="compositionally biased region" description="Basic and acidic residues" evidence="3">
    <location>
        <begin position="257"/>
        <end position="270"/>
    </location>
</feature>
<evidence type="ECO:0000256" key="3">
    <source>
        <dbReference type="SAM" id="MobiDB-lite"/>
    </source>
</evidence>
<protein>
    <recommendedName>
        <fullName evidence="4">Ubiquitin-like protease family profile domain-containing protein</fullName>
    </recommendedName>
</protein>
<sequence>MNWIVLRITKDTQNLEVYDTRRRVGSQAMVQKHLKQINNIAEEVMDKSFTAERIENKSEINQVNDPEDCGVMAILIANHIALELPGEPIFQIFAKDWISMQRYYFIFNLEVGHMKMEIGKSGISVDKQILEEITEKRNDSLWQVEWNGDGTQIINEISQIDTWDEMVLENGIQMEMRRALDDHDAKFSELNENMANEDMAAVEEYLYIQRQNQWSESEQTEQGRVKPKLIQSTMMNDTTPISIEIEEDNQVEAMSEQTEKRQGERRRQNLNEEDGNQETNKTEKLEQQ</sequence>